<keyword evidence="10" id="KW-1185">Reference proteome</keyword>
<dbReference type="PANTHER" id="PTHR19229:SF190">
    <property type="entry name" value="RETINAL-SPECIFIC PHOSPHOLIPID-TRANSPORTING ATPASE ABCA4"/>
    <property type="match status" value="1"/>
</dbReference>
<dbReference type="InterPro" id="IPR056264">
    <property type="entry name" value="R2_ABCA1-4-like"/>
</dbReference>
<dbReference type="Gene3D" id="3.40.50.300">
    <property type="entry name" value="P-loop containing nucleotide triphosphate hydrolases"/>
    <property type="match status" value="2"/>
</dbReference>
<feature type="transmembrane region" description="Helical" evidence="7">
    <location>
        <begin position="563"/>
        <end position="583"/>
    </location>
</feature>
<feature type="transmembrane region" description="Helical" evidence="7">
    <location>
        <begin position="23"/>
        <end position="42"/>
    </location>
</feature>
<keyword evidence="3" id="KW-0547">Nucleotide-binding</keyword>
<dbReference type="PANTHER" id="PTHR19229">
    <property type="entry name" value="ATP-BINDING CASSETTE TRANSPORTER SUBFAMILY A ABCA"/>
    <property type="match status" value="1"/>
</dbReference>
<dbReference type="GO" id="GO:0005319">
    <property type="term" value="F:lipid transporter activity"/>
    <property type="evidence" value="ECO:0007669"/>
    <property type="project" value="TreeGrafter"/>
</dbReference>
<dbReference type="Pfam" id="PF12698">
    <property type="entry name" value="ABC2_membrane_3"/>
    <property type="match status" value="2"/>
</dbReference>
<dbReference type="SUPFAM" id="SSF52540">
    <property type="entry name" value="P-loop containing nucleoside triphosphate hydrolases"/>
    <property type="match status" value="2"/>
</dbReference>
<feature type="transmembrane region" description="Helical" evidence="7">
    <location>
        <begin position="668"/>
        <end position="690"/>
    </location>
</feature>
<dbReference type="Pfam" id="PF23321">
    <property type="entry name" value="R1_ABCA1"/>
    <property type="match status" value="1"/>
</dbReference>
<feature type="transmembrane region" description="Helical" evidence="7">
    <location>
        <begin position="1540"/>
        <end position="1557"/>
    </location>
</feature>
<dbReference type="PROSITE" id="PS50893">
    <property type="entry name" value="ABC_TRANSPORTER_2"/>
    <property type="match status" value="2"/>
</dbReference>
<dbReference type="GO" id="GO:0140359">
    <property type="term" value="F:ABC-type transporter activity"/>
    <property type="evidence" value="ECO:0007669"/>
    <property type="project" value="InterPro"/>
</dbReference>
<feature type="transmembrane region" description="Helical" evidence="7">
    <location>
        <begin position="603"/>
        <end position="627"/>
    </location>
</feature>
<dbReference type="CDD" id="cd03263">
    <property type="entry name" value="ABC_subfamily_A"/>
    <property type="match status" value="2"/>
</dbReference>
<dbReference type="SMART" id="SM00382">
    <property type="entry name" value="AAA"/>
    <property type="match status" value="2"/>
</dbReference>
<feature type="transmembrane region" description="Helical" evidence="7">
    <location>
        <begin position="1599"/>
        <end position="1621"/>
    </location>
</feature>
<dbReference type="GO" id="GO:0016020">
    <property type="term" value="C:membrane"/>
    <property type="evidence" value="ECO:0007669"/>
    <property type="project" value="UniProtKB-SubCell"/>
</dbReference>
<evidence type="ECO:0000256" key="1">
    <source>
        <dbReference type="ARBA" id="ARBA00004141"/>
    </source>
</evidence>
<protein>
    <recommendedName>
        <fullName evidence="8">ABC transporter domain-containing protein</fullName>
    </recommendedName>
</protein>
<feature type="transmembrane region" description="Helical" evidence="7">
    <location>
        <begin position="781"/>
        <end position="804"/>
    </location>
</feature>
<reference evidence="9" key="1">
    <citation type="submission" date="2021-04" db="EMBL/GenBank/DDBJ databases">
        <authorList>
            <consortium name="Wellcome Sanger Institute Data Sharing"/>
        </authorList>
    </citation>
    <scope>NUCLEOTIDE SEQUENCE [LARGE SCALE GENOMIC DNA]</scope>
</reference>
<dbReference type="GeneTree" id="ENSGT00940000155624"/>
<name>A0A3Q1KB19_ANATE</name>
<keyword evidence="6 7" id="KW-0472">Membrane</keyword>
<reference evidence="9" key="2">
    <citation type="submission" date="2025-08" db="UniProtKB">
        <authorList>
            <consortium name="Ensembl"/>
        </authorList>
    </citation>
    <scope>IDENTIFICATION</scope>
</reference>
<evidence type="ECO:0000313" key="10">
    <source>
        <dbReference type="Proteomes" id="UP000265040"/>
    </source>
</evidence>
<evidence type="ECO:0000256" key="4">
    <source>
        <dbReference type="ARBA" id="ARBA00022840"/>
    </source>
</evidence>
<feature type="transmembrane region" description="Helical" evidence="7">
    <location>
        <begin position="1569"/>
        <end position="1587"/>
    </location>
</feature>
<evidence type="ECO:0000256" key="3">
    <source>
        <dbReference type="ARBA" id="ARBA00022741"/>
    </source>
</evidence>
<dbReference type="STRING" id="64144.ENSATEP00000031126"/>
<accession>A0A3Q1KB19</accession>
<dbReference type="InterPro" id="IPR017871">
    <property type="entry name" value="ABC_transporter-like_CS"/>
</dbReference>
<dbReference type="InterPro" id="IPR003593">
    <property type="entry name" value="AAA+_ATPase"/>
</dbReference>
<evidence type="ECO:0000256" key="7">
    <source>
        <dbReference type="SAM" id="Phobius"/>
    </source>
</evidence>
<dbReference type="GO" id="GO:0016887">
    <property type="term" value="F:ATP hydrolysis activity"/>
    <property type="evidence" value="ECO:0007669"/>
    <property type="project" value="InterPro"/>
</dbReference>
<feature type="transmembrane region" description="Helical" evidence="7">
    <location>
        <begin position="1488"/>
        <end position="1510"/>
    </location>
</feature>
<keyword evidence="5 7" id="KW-1133">Transmembrane helix</keyword>
<dbReference type="InterPro" id="IPR003439">
    <property type="entry name" value="ABC_transporter-like_ATP-bd"/>
</dbReference>
<dbReference type="Pfam" id="PF00005">
    <property type="entry name" value="ABC_tran"/>
    <property type="match status" value="2"/>
</dbReference>
<organism evidence="9 10">
    <name type="scientific">Anabas testudineus</name>
    <name type="common">Climbing perch</name>
    <name type="synonym">Anthias testudineus</name>
    <dbReference type="NCBI Taxonomy" id="64144"/>
    <lineage>
        <taxon>Eukaryota</taxon>
        <taxon>Metazoa</taxon>
        <taxon>Chordata</taxon>
        <taxon>Craniata</taxon>
        <taxon>Vertebrata</taxon>
        <taxon>Euteleostomi</taxon>
        <taxon>Actinopterygii</taxon>
        <taxon>Neopterygii</taxon>
        <taxon>Teleostei</taxon>
        <taxon>Neoteleostei</taxon>
        <taxon>Acanthomorphata</taxon>
        <taxon>Anabantaria</taxon>
        <taxon>Anabantiformes</taxon>
        <taxon>Anabantoidei</taxon>
        <taxon>Anabantidae</taxon>
        <taxon>Anabas</taxon>
    </lineage>
</organism>
<evidence type="ECO:0000259" key="8">
    <source>
        <dbReference type="PROSITE" id="PS50893"/>
    </source>
</evidence>
<evidence type="ECO:0000256" key="5">
    <source>
        <dbReference type="ARBA" id="ARBA00022989"/>
    </source>
</evidence>
<dbReference type="PROSITE" id="PS00211">
    <property type="entry name" value="ABC_TRANSPORTER_1"/>
    <property type="match status" value="1"/>
</dbReference>
<evidence type="ECO:0000313" key="9">
    <source>
        <dbReference type="Ensembl" id="ENSATEP00000031126.3"/>
    </source>
</evidence>
<dbReference type="FunFam" id="3.40.50.300:FF:000264">
    <property type="entry name" value="ATP-binding cassette, sub-family A (ABC1), member 1"/>
    <property type="match status" value="1"/>
</dbReference>
<feature type="transmembrane region" description="Helical" evidence="7">
    <location>
        <begin position="639"/>
        <end position="662"/>
    </location>
</feature>
<proteinExistence type="predicted"/>
<keyword evidence="2 7" id="KW-0812">Transmembrane</keyword>
<comment type="subcellular location">
    <subcellularLocation>
        <location evidence="1">Membrane</location>
        <topology evidence="1">Multi-pass membrane protein</topology>
    </subcellularLocation>
</comment>
<dbReference type="GO" id="GO:0005524">
    <property type="term" value="F:ATP binding"/>
    <property type="evidence" value="ECO:0007669"/>
    <property type="project" value="UniProtKB-KW"/>
</dbReference>
<dbReference type="InterPro" id="IPR013525">
    <property type="entry name" value="ABC2_TM"/>
</dbReference>
<feature type="transmembrane region" description="Helical" evidence="7">
    <location>
        <begin position="1229"/>
        <end position="1250"/>
    </location>
</feature>
<reference evidence="9" key="3">
    <citation type="submission" date="2025-09" db="UniProtKB">
        <authorList>
            <consortium name="Ensembl"/>
        </authorList>
    </citation>
    <scope>IDENTIFICATION</scope>
</reference>
<feature type="transmembrane region" description="Helical" evidence="7">
    <location>
        <begin position="744"/>
        <end position="766"/>
    </location>
</feature>
<dbReference type="InterPro" id="IPR026082">
    <property type="entry name" value="ABCA"/>
</dbReference>
<keyword evidence="4" id="KW-0067">ATP-binding</keyword>
<sequence length="2063" mass="233085">MGAGRQVKLLLWKNWTIRRRQRVRFFMEIIWPVMLFIGLVWLRRVNPLYRQHECHFPNKAMPSTGVLPWIQGIFCNANNPCFQYPTRGESPGLVSNYNNSILMYSNTFCPQELAASLCAGRGVKVESILKDDETLTSFLLRDIPLTESVVYQLVNAQIRPEQVHVHKHKHTPTQQGCCVCYMAFYSFLDIPPCMVLTLSTPLSIILSSVQLFQRKSSRELLQVVTPLFQSNLSFRQVMAAASSLVCGYTEGAFSRVTSFNWYEDNNYKAFLGISSGRINTNPTVFPPALFCNDLMRDLESNPATRIVWNSVKPMLMGHILYAPDSLAVRKIIRNANTTFEELERLRTMGKAWEEVAPQIWAFFQDGVQVKMIRVGHYCAPFSAKHFLNFLHNGPPEDRPDGMPNFDWRDIFNLTDRVIRMLNQYGECVTLNKFVPLPDEDAVTDRALDLLEDSKFWAGLVFVNMYPWTNNVPPHVKFKIRMDIDVVERTNKVKDRYWDPGPRADPMDDLRYVWGGFAYLQDIIEHAIIKTQTGKQWPLGVYLQQMPYPCYVDDLFMLTLNRCFPIFMVLAWVYSVSMTVKSIVLEKELRLKESLKVMGVTNGVIWSTWFIDSFIMMGTSTALLTIIIMGGRVLNYSNPIILFLFLLTFTTATIMQCFLLSVFFNQANLAAACCGIVYFTLYLPHIFCFAWQDLITKDMKILVVGSLLSQVAFGFGTEYLSRYEEQGLGLQWNNIQTSPLEGDEFSFLTSICMMGLDTLLYAVLAWYLDNVFPGQYGIGRPFYFPLLPCYWLNTVAPASSNLIYLRPFTLRFMRRKLMYLMCSFFEAEPADLVKGVCIQNLVKVFSSCSRPAVDGLSISFYESQITAFLGHNGAGKTTTMSILTGMFPPTSGTATIYGKDIRTDMDTIRLSLGMCPQHNILFHMYSHILFYSLLKGRPIAEAEEEVENMLQDLGLPHKRDELIQNLSGGMQRKLSVAVAFVGGAKVVILDEPTSGVDPYSRRSIWDLLLKYRAGRTVIMSTHHMDEADLLSDRVAIISQGRLYCCGSPIFLKNCFGAGFYLTLVRRMKHSGPKVSSQHIEYTGKTTFLQSSPGNMENITALVHHHVPQARLIEAIGQELTYLLPNRNFQPRAYASLFRELEETLVDIGLSSFGVSDTSLEEVCGFIAKYVNSSITFYKEPLLILDPDCYFADLPKGRGSYQVRGLCLTIKQFFALLIKRLHHTTRSYKDFFAEILLPGSFVFLALMFTLIVPPFGEYPSLTLTPWMYGRQYTFFSNERPTDAQMSYLSEVVLDKPGFGTRCMVDEPLEDFPCNNITTEWEIHLDNPDLEDMLAGPEWNSLRPSPDCQCSTAKKLTMLPVCPEGAGGLSPPQRIQSTGDVLMDLTGRNISDYLVKTYPSLIRTRCKQVSSSSQRQKLYMETENNVKVWYNNKGWHAMVSFMNVANNAILRANLPKGANLAEYGITAINHPLNLTREQLSEISVLTTSVDAVVAICVIFAMSFVPASFVLYLIQERVTQAKHLQFVSGVSPLVYWLANFLWDMVNYSISALMVVEIFKFFDKKCYTSPTNLQPLTALLMLYGWSVTPMMYPMSCIFSVPSTAYVSLSCINLFIGINSSAITFILDLFEGTTLLKTVLLIFPHYCLGRGLIDMAMNQALTDIYTRFGEDYSPDPYDWDFIGKNLFCMAVEGFIYFILNILFQVSQCPKSSVLDEDVDVADERMQIYQSEKTTDILRIIDLSKVRTIIPAVDRICVGVSPGEVCACFGLLGVNGAGKTTTFKMLTGDIGVTSGEASVVGHSILTNILDVHQNMGYCPQFDAIDELLTGREHLQLYARLRGVPETEISRVAEWAIQKLGLSEYAGLSAGTYSGGNRRKLSTAIAMIGCPALVLLDEPTTGMDPLSRRFLWNSIMNVIQDRRAVVLTSHSMEECEALCTRLAIMVNGSFKCLGTIQHLKYKLVPGCSPDLNPAEAFMESTFPGCIQREKHYNTLQYKISSSSLARIFQMVIANKDKLNIEDYSVSQTTLDQVFVNFAKQQSREDDAIVLHPKAAGAQRYIDTAPMKSEAK</sequence>
<feature type="domain" description="ABC transporter" evidence="8">
    <location>
        <begin position="1731"/>
        <end position="1964"/>
    </location>
</feature>
<evidence type="ECO:0000256" key="6">
    <source>
        <dbReference type="ARBA" id="ARBA00023136"/>
    </source>
</evidence>
<dbReference type="Proteomes" id="UP000265040">
    <property type="component" value="Chromosome 2"/>
</dbReference>
<evidence type="ECO:0000256" key="2">
    <source>
        <dbReference type="ARBA" id="ARBA00022692"/>
    </source>
</evidence>
<dbReference type="InterPro" id="IPR027417">
    <property type="entry name" value="P-loop_NTPase"/>
</dbReference>
<dbReference type="FunFam" id="3.40.50.300:FF:002470">
    <property type="entry name" value="ABC transporter, putative"/>
    <property type="match status" value="1"/>
</dbReference>
<dbReference type="Ensembl" id="ENSATET00000031589.3">
    <property type="protein sequence ID" value="ENSATEP00000031126.3"/>
    <property type="gene ID" value="ENSATEG00000021434.3"/>
</dbReference>
<feature type="domain" description="ABC transporter" evidence="8">
    <location>
        <begin position="835"/>
        <end position="1063"/>
    </location>
</feature>